<dbReference type="OMA" id="HQHAREH"/>
<keyword evidence="7" id="KW-0862">Zinc</keyword>
<evidence type="ECO:0000256" key="4">
    <source>
        <dbReference type="ARBA" id="ARBA00022525"/>
    </source>
</evidence>
<accession>G0W6S3</accession>
<evidence type="ECO:0000256" key="5">
    <source>
        <dbReference type="ARBA" id="ARBA00022723"/>
    </source>
</evidence>
<sequence>MHFLSVFIPLSHLLITSWAQSEHSITSTGKLRAYDQYNIIRFHSNNITHVLKDVIQPMTNDYDIWTRNTEFIDIKLLKTIKIPNSNEYSHEIIINDINSLIEETYDSSLGNNDQENIFDVSLKMNNNNNDFFYFKQYHPLQSIYLWLDLMKSTFPNLVTIENIGTTFENEPLKVVHISSNNSSMNPKNKTILITGGIHAREWISISTTLFTIYQLLTKYGASKRETKYIDSLNFLIIPIFNPDGYKYTWTNDRLWRKNRQETYMSNCQGIDLDHSFGYKWDNNFEFPCSEEYSGQYPMEALEVKHWDTFINDITTRGVHIYGFLDLHSYSQDIIYPYAYSCDELPRDYENLLELSYGLSKAIRNKSGKNYKVVAACKDRGSDLNPKLGSGTALDYMYHNKAYWAFQLKLRDTGNHGFLLPPKYILPVAKETYAAIKYFCDFILNPEI</sequence>
<dbReference type="OrthoDB" id="3626597at2759"/>
<dbReference type="GO" id="GO:0005576">
    <property type="term" value="C:extracellular region"/>
    <property type="evidence" value="ECO:0007669"/>
    <property type="project" value="UniProtKB-SubCell"/>
</dbReference>
<dbReference type="eggNOG" id="KOG2650">
    <property type="taxonomic scope" value="Eukaryota"/>
</dbReference>
<gene>
    <name evidence="15" type="primary">NDAI0B04490</name>
    <name evidence="15" type="ordered locus">NDAI_0B04490</name>
</gene>
<comment type="cofactor">
    <cofactor evidence="1">
        <name>Zn(2+)</name>
        <dbReference type="ChEBI" id="CHEBI:29105"/>
    </cofactor>
</comment>
<evidence type="ECO:0000256" key="13">
    <source>
        <dbReference type="SAM" id="SignalP"/>
    </source>
</evidence>
<dbReference type="GO" id="GO:0008270">
    <property type="term" value="F:zinc ion binding"/>
    <property type="evidence" value="ECO:0007669"/>
    <property type="project" value="InterPro"/>
</dbReference>
<protein>
    <recommendedName>
        <fullName evidence="10">Inactive metallocarboxypeptidase ECM14</fullName>
    </recommendedName>
    <alternativeName>
        <fullName evidence="11">Inactive metallocarboxypeptidase ecm14</fullName>
    </alternativeName>
</protein>
<dbReference type="InterPro" id="IPR057246">
    <property type="entry name" value="CARBOXYPEPT_ZN_1"/>
</dbReference>
<evidence type="ECO:0000313" key="15">
    <source>
        <dbReference type="EMBL" id="CCD23484.1"/>
    </source>
</evidence>
<evidence type="ECO:0000256" key="10">
    <source>
        <dbReference type="ARBA" id="ARBA00026187"/>
    </source>
</evidence>
<dbReference type="InterPro" id="IPR000834">
    <property type="entry name" value="Peptidase_M14"/>
</dbReference>
<dbReference type="RefSeq" id="XP_003668727.1">
    <property type="nucleotide sequence ID" value="XM_003668679.1"/>
</dbReference>
<dbReference type="GO" id="GO:0004181">
    <property type="term" value="F:metallocarboxypeptidase activity"/>
    <property type="evidence" value="ECO:0007669"/>
    <property type="project" value="InterPro"/>
</dbReference>
<evidence type="ECO:0000256" key="7">
    <source>
        <dbReference type="ARBA" id="ARBA00022833"/>
    </source>
</evidence>
<proteinExistence type="inferred from homology"/>
<dbReference type="GeneID" id="11496206"/>
<dbReference type="PROSITE" id="PS52035">
    <property type="entry name" value="PEPTIDASE_M14"/>
    <property type="match status" value="1"/>
</dbReference>
<dbReference type="SMART" id="SM00631">
    <property type="entry name" value="Zn_pept"/>
    <property type="match status" value="1"/>
</dbReference>
<keyword evidence="6 13" id="KW-0732">Signal</keyword>
<comment type="caution">
    <text evidence="12">Lacks conserved residue(s) required for the propagation of feature annotation.</text>
</comment>
<comment type="similarity">
    <text evidence="3 12">Belongs to the peptidase M14 family.</text>
</comment>
<evidence type="ECO:0000259" key="14">
    <source>
        <dbReference type="PROSITE" id="PS52035"/>
    </source>
</evidence>
<evidence type="ECO:0000256" key="2">
    <source>
        <dbReference type="ARBA" id="ARBA00004613"/>
    </source>
</evidence>
<dbReference type="PROSITE" id="PS00132">
    <property type="entry name" value="CARBOXYPEPT_ZN_1"/>
    <property type="match status" value="1"/>
</dbReference>
<dbReference type="Pfam" id="PF00246">
    <property type="entry name" value="Peptidase_M14"/>
    <property type="match status" value="1"/>
</dbReference>
<feature type="signal peptide" evidence="13">
    <location>
        <begin position="1"/>
        <end position="19"/>
    </location>
</feature>
<dbReference type="PRINTS" id="PR00765">
    <property type="entry name" value="CRBOXYPTASEA"/>
</dbReference>
<feature type="domain" description="Peptidase M14" evidence="14">
    <location>
        <begin position="136"/>
        <end position="442"/>
    </location>
</feature>
<keyword evidence="16" id="KW-1185">Reference proteome</keyword>
<dbReference type="FunFam" id="3.40.630.10:FF:000060">
    <property type="entry name" value="Putative metallocarboxypeptidase ecm14"/>
    <property type="match status" value="1"/>
</dbReference>
<feature type="chain" id="PRO_5003411004" description="Inactive metallocarboxypeptidase ECM14" evidence="13">
    <location>
        <begin position="20"/>
        <end position="447"/>
    </location>
</feature>
<evidence type="ECO:0000313" key="16">
    <source>
        <dbReference type="Proteomes" id="UP000000689"/>
    </source>
</evidence>
<dbReference type="AlphaFoldDB" id="G0W6S3"/>
<evidence type="ECO:0000256" key="6">
    <source>
        <dbReference type="ARBA" id="ARBA00022729"/>
    </source>
</evidence>
<dbReference type="STRING" id="1071378.G0W6S3"/>
<dbReference type="Proteomes" id="UP000000689">
    <property type="component" value="Chromosome 2"/>
</dbReference>
<dbReference type="PANTHER" id="PTHR11705">
    <property type="entry name" value="PROTEASE FAMILY M14 CARBOXYPEPTIDASE A,B"/>
    <property type="match status" value="1"/>
</dbReference>
<evidence type="ECO:0000256" key="8">
    <source>
        <dbReference type="ARBA" id="ARBA00023157"/>
    </source>
</evidence>
<dbReference type="SUPFAM" id="SSF53187">
    <property type="entry name" value="Zn-dependent exopeptidases"/>
    <property type="match status" value="1"/>
</dbReference>
<dbReference type="HOGENOM" id="CLU_019326_1_0_1"/>
<keyword evidence="8" id="KW-1015">Disulfide bond</keyword>
<comment type="function">
    <text evidence="9">Inactive carboxypeptidase that may play a role in cell wall organization and biogenesis.</text>
</comment>
<comment type="subcellular location">
    <subcellularLocation>
        <location evidence="2">Secreted</location>
    </subcellularLocation>
</comment>
<evidence type="ECO:0000256" key="11">
    <source>
        <dbReference type="ARBA" id="ARBA00026213"/>
    </source>
</evidence>
<name>G0W6S3_NAUDC</name>
<dbReference type="KEGG" id="ndi:NDAI_0B04490"/>
<reference evidence="15 16" key="1">
    <citation type="journal article" date="2011" name="Proc. Natl. Acad. Sci. U.S.A.">
        <title>Evolutionary erosion of yeast sex chromosomes by mating-type switching accidents.</title>
        <authorList>
            <person name="Gordon J.L."/>
            <person name="Armisen D."/>
            <person name="Proux-Wera E."/>
            <person name="Oheigeartaigh S.S."/>
            <person name="Byrne K.P."/>
            <person name="Wolfe K.H."/>
        </authorList>
    </citation>
    <scope>NUCLEOTIDE SEQUENCE [LARGE SCALE GENOMIC DNA]</scope>
    <source>
        <strain evidence="16">ATCC 10597 / BCRC 20456 / CBS 421 / NBRC 0211 / NRRL Y-12639</strain>
    </source>
</reference>
<dbReference type="EMBL" id="HE580268">
    <property type="protein sequence ID" value="CCD23484.1"/>
    <property type="molecule type" value="Genomic_DNA"/>
</dbReference>
<keyword evidence="4" id="KW-0964">Secreted</keyword>
<dbReference type="CDD" id="cd03860">
    <property type="entry name" value="M14_CP_A-B_like"/>
    <property type="match status" value="1"/>
</dbReference>
<evidence type="ECO:0000256" key="12">
    <source>
        <dbReference type="PROSITE-ProRule" id="PRU01379"/>
    </source>
</evidence>
<evidence type="ECO:0000256" key="9">
    <source>
        <dbReference type="ARBA" id="ARBA00025210"/>
    </source>
</evidence>
<evidence type="ECO:0000256" key="3">
    <source>
        <dbReference type="ARBA" id="ARBA00005988"/>
    </source>
</evidence>
<dbReference type="GO" id="GO:0006508">
    <property type="term" value="P:proteolysis"/>
    <property type="evidence" value="ECO:0007669"/>
    <property type="project" value="InterPro"/>
</dbReference>
<evidence type="ECO:0000256" key="1">
    <source>
        <dbReference type="ARBA" id="ARBA00001947"/>
    </source>
</evidence>
<organism evidence="15 16">
    <name type="scientific">Naumovozyma dairenensis (strain ATCC 10597 / BCRC 20456 / CBS 421 / NBRC 0211 / NRRL Y-12639)</name>
    <name type="common">Saccharomyces dairenensis</name>
    <dbReference type="NCBI Taxonomy" id="1071378"/>
    <lineage>
        <taxon>Eukaryota</taxon>
        <taxon>Fungi</taxon>
        <taxon>Dikarya</taxon>
        <taxon>Ascomycota</taxon>
        <taxon>Saccharomycotina</taxon>
        <taxon>Saccharomycetes</taxon>
        <taxon>Saccharomycetales</taxon>
        <taxon>Saccharomycetaceae</taxon>
        <taxon>Naumovozyma</taxon>
    </lineage>
</organism>
<dbReference type="PANTHER" id="PTHR11705:SF147">
    <property type="entry name" value="INACTIVE METALLOCARBOXYPEPTIDASE ECM14"/>
    <property type="match status" value="1"/>
</dbReference>
<dbReference type="Gene3D" id="3.40.630.10">
    <property type="entry name" value="Zn peptidases"/>
    <property type="match status" value="1"/>
</dbReference>
<keyword evidence="5" id="KW-0479">Metal-binding</keyword>